<dbReference type="AlphaFoldDB" id="A0A0E9WY94"/>
<organism evidence="1">
    <name type="scientific">Anguilla anguilla</name>
    <name type="common">European freshwater eel</name>
    <name type="synonym">Muraena anguilla</name>
    <dbReference type="NCBI Taxonomy" id="7936"/>
    <lineage>
        <taxon>Eukaryota</taxon>
        <taxon>Metazoa</taxon>
        <taxon>Chordata</taxon>
        <taxon>Craniata</taxon>
        <taxon>Vertebrata</taxon>
        <taxon>Euteleostomi</taxon>
        <taxon>Actinopterygii</taxon>
        <taxon>Neopterygii</taxon>
        <taxon>Teleostei</taxon>
        <taxon>Anguilliformes</taxon>
        <taxon>Anguillidae</taxon>
        <taxon>Anguilla</taxon>
    </lineage>
</organism>
<accession>A0A0E9WY94</accession>
<dbReference type="EMBL" id="GBXM01013982">
    <property type="protein sequence ID" value="JAH94595.1"/>
    <property type="molecule type" value="Transcribed_RNA"/>
</dbReference>
<sequence>MLLIKKRRDVACYNINELELLASHHSAVIAGLSNYNSFSCKVD</sequence>
<name>A0A0E9WY94_ANGAN</name>
<protein>
    <submittedName>
        <fullName evidence="1">Uncharacterized protein</fullName>
    </submittedName>
</protein>
<reference evidence="1" key="2">
    <citation type="journal article" date="2015" name="Fish Shellfish Immunol.">
        <title>Early steps in the European eel (Anguilla anguilla)-Vibrio vulnificus interaction in the gills: Role of the RtxA13 toxin.</title>
        <authorList>
            <person name="Callol A."/>
            <person name="Pajuelo D."/>
            <person name="Ebbesson L."/>
            <person name="Teles M."/>
            <person name="MacKenzie S."/>
            <person name="Amaro C."/>
        </authorList>
    </citation>
    <scope>NUCLEOTIDE SEQUENCE</scope>
</reference>
<reference evidence="1" key="1">
    <citation type="submission" date="2014-11" db="EMBL/GenBank/DDBJ databases">
        <authorList>
            <person name="Amaro Gonzalez C."/>
        </authorList>
    </citation>
    <scope>NUCLEOTIDE SEQUENCE</scope>
</reference>
<evidence type="ECO:0000313" key="1">
    <source>
        <dbReference type="EMBL" id="JAH94595.1"/>
    </source>
</evidence>
<proteinExistence type="predicted"/>